<comment type="cofactor">
    <cofactor evidence="2">
        <name>Mg(2+)</name>
        <dbReference type="ChEBI" id="CHEBI:18420"/>
    </cofactor>
</comment>
<dbReference type="InterPro" id="IPR036397">
    <property type="entry name" value="RNaseH_sf"/>
</dbReference>
<feature type="binding site" evidence="14 15">
    <location>
        <position position="173"/>
    </location>
    <ligand>
        <name>a divalent metal cation</name>
        <dbReference type="ChEBI" id="CHEBI:60240"/>
    </ligand>
</feature>
<accession>A0A6A7KA58</accession>
<sequence length="267" mass="30216">MEISQLSISQIKQEINKIVISEYPEFINRLDLDDRGGVQQLKDSLISKYNKYTKEKQRIQQLKSYESSLYNRGYKLVAGMDEVGRGPLAGPVVSCAIVLPESSNILYVNDSKKLSSSKREELYYAIKEDALSIGIGIIEKDIIDDINIFQGTKQSMVDAVDNLRLLPEIVLIDAMHIEALQIPQKSILKGDEKCYSIAAASIIAKVTRDRIMDSYHDAYPEYNFKSNKGYGTNEHIEAIKKYGICPIHRLSFLNNILGTFKEVELNL</sequence>
<evidence type="ECO:0000259" key="17">
    <source>
        <dbReference type="PROSITE" id="PS51975"/>
    </source>
</evidence>
<organism evidence="18 19">
    <name type="scientific">Alkalibaculum sporogenes</name>
    <dbReference type="NCBI Taxonomy" id="2655001"/>
    <lineage>
        <taxon>Bacteria</taxon>
        <taxon>Bacillati</taxon>
        <taxon>Bacillota</taxon>
        <taxon>Clostridia</taxon>
        <taxon>Eubacteriales</taxon>
        <taxon>Eubacteriaceae</taxon>
        <taxon>Alkalibaculum</taxon>
    </lineage>
</organism>
<dbReference type="AlphaFoldDB" id="A0A6A7KA58"/>
<keyword evidence="10 14" id="KW-0479">Metal-binding</keyword>
<evidence type="ECO:0000256" key="7">
    <source>
        <dbReference type="ARBA" id="ARBA00019179"/>
    </source>
</evidence>
<comment type="cofactor">
    <cofactor evidence="14 15">
        <name>Mn(2+)</name>
        <dbReference type="ChEBI" id="CHEBI:29035"/>
    </cofactor>
    <cofactor evidence="14 15">
        <name>Mg(2+)</name>
        <dbReference type="ChEBI" id="CHEBI:18420"/>
    </cofactor>
    <text evidence="14 15">Manganese or magnesium. Binds 1 divalent metal ion per monomer in the absence of substrate. May bind a second metal ion after substrate binding.</text>
</comment>
<keyword evidence="11 14" id="KW-0255">Endonuclease</keyword>
<evidence type="ECO:0000256" key="13">
    <source>
        <dbReference type="ARBA" id="ARBA00023211"/>
    </source>
</evidence>
<feature type="binding site" evidence="14 15">
    <location>
        <position position="82"/>
    </location>
    <ligand>
        <name>a divalent metal cation</name>
        <dbReference type="ChEBI" id="CHEBI:60240"/>
    </ligand>
</feature>
<evidence type="ECO:0000256" key="15">
    <source>
        <dbReference type="PROSITE-ProRule" id="PRU01319"/>
    </source>
</evidence>
<dbReference type="GO" id="GO:0043137">
    <property type="term" value="P:DNA replication, removal of RNA primer"/>
    <property type="evidence" value="ECO:0007669"/>
    <property type="project" value="TreeGrafter"/>
</dbReference>
<evidence type="ECO:0000256" key="3">
    <source>
        <dbReference type="ARBA" id="ARBA00004065"/>
    </source>
</evidence>
<keyword evidence="9 14" id="KW-0540">Nuclease</keyword>
<comment type="similarity">
    <text evidence="5 14 16">Belongs to the RNase HII family.</text>
</comment>
<feature type="binding site" evidence="14 15">
    <location>
        <position position="81"/>
    </location>
    <ligand>
        <name>a divalent metal cation</name>
        <dbReference type="ChEBI" id="CHEBI:60240"/>
    </ligand>
</feature>
<gene>
    <name evidence="14" type="primary">rnhB</name>
    <name evidence="18" type="ORF">GC105_09715</name>
</gene>
<protein>
    <recommendedName>
        <fullName evidence="7 14">Ribonuclease HII</fullName>
        <shortName evidence="14">RNase HII</shortName>
        <ecNumber evidence="6 14">3.1.26.4</ecNumber>
    </recommendedName>
</protein>
<dbReference type="PANTHER" id="PTHR10954">
    <property type="entry name" value="RIBONUCLEASE H2 SUBUNIT A"/>
    <property type="match status" value="1"/>
</dbReference>
<keyword evidence="19" id="KW-1185">Reference proteome</keyword>
<dbReference type="GO" id="GO:0003723">
    <property type="term" value="F:RNA binding"/>
    <property type="evidence" value="ECO:0007669"/>
    <property type="project" value="UniProtKB-UniRule"/>
</dbReference>
<dbReference type="EMBL" id="WHNX01000013">
    <property type="protein sequence ID" value="MPW26067.1"/>
    <property type="molecule type" value="Genomic_DNA"/>
</dbReference>
<dbReference type="NCBIfam" id="NF000594">
    <property type="entry name" value="PRK00015.1-1"/>
    <property type="match status" value="1"/>
</dbReference>
<name>A0A6A7KA58_9FIRM</name>
<comment type="catalytic activity">
    <reaction evidence="1 14 15 16">
        <text>Endonucleolytic cleavage to 5'-phosphomonoester.</text>
        <dbReference type="EC" id="3.1.26.4"/>
    </reaction>
</comment>
<dbReference type="Gene3D" id="3.30.420.10">
    <property type="entry name" value="Ribonuclease H-like superfamily/Ribonuclease H"/>
    <property type="match status" value="1"/>
</dbReference>
<dbReference type="EC" id="3.1.26.4" evidence="6 14"/>
<reference evidence="18 19" key="1">
    <citation type="submission" date="2019-10" db="EMBL/GenBank/DDBJ databases">
        <title>Alkalibaculum tamaniensis sp.nov., a new alkaliphilic acetogen, isolated on methoxylated aromatics from a mud volcano.</title>
        <authorList>
            <person name="Khomyakova M.A."/>
            <person name="Merkel A.Y."/>
            <person name="Bonch-Osmolovskaya E.A."/>
            <person name="Slobodkin A.I."/>
        </authorList>
    </citation>
    <scope>NUCLEOTIDE SEQUENCE [LARGE SCALE GENOMIC DNA]</scope>
    <source>
        <strain evidence="18 19">M08DMB</strain>
    </source>
</reference>
<proteinExistence type="inferred from homology"/>
<keyword evidence="13 14" id="KW-0464">Manganese</keyword>
<dbReference type="RefSeq" id="WP_152804189.1">
    <property type="nucleotide sequence ID" value="NZ_WHNX01000013.1"/>
</dbReference>
<dbReference type="InterPro" id="IPR001352">
    <property type="entry name" value="RNase_HII/HIII"/>
</dbReference>
<dbReference type="PANTHER" id="PTHR10954:SF18">
    <property type="entry name" value="RIBONUCLEASE HII"/>
    <property type="match status" value="1"/>
</dbReference>
<evidence type="ECO:0000256" key="12">
    <source>
        <dbReference type="ARBA" id="ARBA00022801"/>
    </source>
</evidence>
<evidence type="ECO:0000256" key="14">
    <source>
        <dbReference type="HAMAP-Rule" id="MF_00052"/>
    </source>
</evidence>
<keyword evidence="12 14" id="KW-0378">Hydrolase</keyword>
<dbReference type="FunFam" id="3.30.420.10:FF:000006">
    <property type="entry name" value="Ribonuclease HII"/>
    <property type="match status" value="1"/>
</dbReference>
<dbReference type="GO" id="GO:0030145">
    <property type="term" value="F:manganese ion binding"/>
    <property type="evidence" value="ECO:0007669"/>
    <property type="project" value="UniProtKB-UniRule"/>
</dbReference>
<comment type="function">
    <text evidence="3 14 16">Endonuclease that specifically degrades the RNA of RNA-DNA hybrids.</text>
</comment>
<evidence type="ECO:0000256" key="4">
    <source>
        <dbReference type="ARBA" id="ARBA00004496"/>
    </source>
</evidence>
<evidence type="ECO:0000256" key="6">
    <source>
        <dbReference type="ARBA" id="ARBA00012180"/>
    </source>
</evidence>
<dbReference type="GO" id="GO:0005737">
    <property type="term" value="C:cytoplasm"/>
    <property type="evidence" value="ECO:0007669"/>
    <property type="project" value="UniProtKB-SubCell"/>
</dbReference>
<feature type="domain" description="RNase H type-2" evidence="17">
    <location>
        <begin position="75"/>
        <end position="267"/>
    </location>
</feature>
<dbReference type="GO" id="GO:0004523">
    <property type="term" value="F:RNA-DNA hybrid ribonuclease activity"/>
    <property type="evidence" value="ECO:0007669"/>
    <property type="project" value="UniProtKB-UniRule"/>
</dbReference>
<dbReference type="InterPro" id="IPR024567">
    <property type="entry name" value="RNase_HII/HIII_dom"/>
</dbReference>
<evidence type="ECO:0000256" key="8">
    <source>
        <dbReference type="ARBA" id="ARBA00022490"/>
    </source>
</evidence>
<comment type="subcellular location">
    <subcellularLocation>
        <location evidence="4 14">Cytoplasm</location>
    </subcellularLocation>
</comment>
<dbReference type="GO" id="GO:0032299">
    <property type="term" value="C:ribonuclease H2 complex"/>
    <property type="evidence" value="ECO:0007669"/>
    <property type="project" value="TreeGrafter"/>
</dbReference>
<comment type="caution">
    <text evidence="18">The sequence shown here is derived from an EMBL/GenBank/DDBJ whole genome shotgun (WGS) entry which is preliminary data.</text>
</comment>
<evidence type="ECO:0000256" key="16">
    <source>
        <dbReference type="RuleBase" id="RU003515"/>
    </source>
</evidence>
<dbReference type="CDD" id="cd07182">
    <property type="entry name" value="RNase_HII_bacteria_HII_like"/>
    <property type="match status" value="1"/>
</dbReference>
<evidence type="ECO:0000313" key="19">
    <source>
        <dbReference type="Proteomes" id="UP000440004"/>
    </source>
</evidence>
<dbReference type="SUPFAM" id="SSF53098">
    <property type="entry name" value="Ribonuclease H-like"/>
    <property type="match status" value="1"/>
</dbReference>
<dbReference type="NCBIfam" id="NF000595">
    <property type="entry name" value="PRK00015.1-3"/>
    <property type="match status" value="1"/>
</dbReference>
<evidence type="ECO:0000256" key="9">
    <source>
        <dbReference type="ARBA" id="ARBA00022722"/>
    </source>
</evidence>
<evidence type="ECO:0000256" key="5">
    <source>
        <dbReference type="ARBA" id="ARBA00007383"/>
    </source>
</evidence>
<dbReference type="Pfam" id="PF01351">
    <property type="entry name" value="RNase_HII"/>
    <property type="match status" value="1"/>
</dbReference>
<evidence type="ECO:0000256" key="10">
    <source>
        <dbReference type="ARBA" id="ARBA00022723"/>
    </source>
</evidence>
<evidence type="ECO:0000256" key="2">
    <source>
        <dbReference type="ARBA" id="ARBA00001946"/>
    </source>
</evidence>
<dbReference type="PROSITE" id="PS51975">
    <property type="entry name" value="RNASE_H_2"/>
    <property type="match status" value="1"/>
</dbReference>
<dbReference type="Proteomes" id="UP000440004">
    <property type="component" value="Unassembled WGS sequence"/>
</dbReference>
<dbReference type="InterPro" id="IPR022898">
    <property type="entry name" value="RNase_HII"/>
</dbReference>
<evidence type="ECO:0000313" key="18">
    <source>
        <dbReference type="EMBL" id="MPW26067.1"/>
    </source>
</evidence>
<dbReference type="GO" id="GO:0006298">
    <property type="term" value="P:mismatch repair"/>
    <property type="evidence" value="ECO:0007669"/>
    <property type="project" value="TreeGrafter"/>
</dbReference>
<dbReference type="InterPro" id="IPR012337">
    <property type="entry name" value="RNaseH-like_sf"/>
</dbReference>
<keyword evidence="8 14" id="KW-0963">Cytoplasm</keyword>
<evidence type="ECO:0000256" key="11">
    <source>
        <dbReference type="ARBA" id="ARBA00022759"/>
    </source>
</evidence>
<dbReference type="HAMAP" id="MF_00052_B">
    <property type="entry name" value="RNase_HII_B"/>
    <property type="match status" value="1"/>
</dbReference>
<evidence type="ECO:0000256" key="1">
    <source>
        <dbReference type="ARBA" id="ARBA00000077"/>
    </source>
</evidence>